<dbReference type="InterPro" id="IPR050869">
    <property type="entry name" value="H3K4_H4K5_MeTrfase"/>
</dbReference>
<dbReference type="PANTHER" id="PTHR12197:SF251">
    <property type="entry name" value="EG:BACR7C10.4 PROTEIN"/>
    <property type="match status" value="1"/>
</dbReference>
<sequence>MASQERKVSTSVAVTMQRHEFGDTIGACNQKGTRTFNDLMSHESELLRQRPRLLTSYNKIKTFLDQSDTDHKICPDFLSFLRLYGRFLINNFSIYDLKHPAVVVVGRGIYLQPSVLDHSCQPNALQCSIGKTVLIKAIKPIEQKEDVRIAYMSPFDVREKRQLYLAENYFFNCGCPACTDPKVQAERNAMLCSNKDCHFPIPLDDKAGESCRKCGSENASQAVAANAALDRLLAIILQIQQTTAGRQPKDPKQYIELTTAIDQGTTLLYPTNFTLALAHKEAVAMLGASTTENGLDASMESLLKTIVSRRQHIGDYSYQPCFLVVKWLVDKDRDREAMALVSQVAEFFKTVAGETSVFYKAWCSHLSNL</sequence>
<gene>
    <name evidence="1" type="ORF">BV898_11260</name>
</gene>
<evidence type="ECO:0008006" key="3">
    <source>
        <dbReference type="Google" id="ProtNLM"/>
    </source>
</evidence>
<organism evidence="1 2">
    <name type="scientific">Hypsibius exemplaris</name>
    <name type="common">Freshwater tardigrade</name>
    <dbReference type="NCBI Taxonomy" id="2072580"/>
    <lineage>
        <taxon>Eukaryota</taxon>
        <taxon>Metazoa</taxon>
        <taxon>Ecdysozoa</taxon>
        <taxon>Tardigrada</taxon>
        <taxon>Eutardigrada</taxon>
        <taxon>Parachela</taxon>
        <taxon>Hypsibioidea</taxon>
        <taxon>Hypsibiidae</taxon>
        <taxon>Hypsibius</taxon>
    </lineage>
</organism>
<dbReference type="EMBL" id="MTYJ01000103">
    <property type="protein sequence ID" value="OQV14539.1"/>
    <property type="molecule type" value="Genomic_DNA"/>
</dbReference>
<dbReference type="SUPFAM" id="SSF82199">
    <property type="entry name" value="SET domain"/>
    <property type="match status" value="1"/>
</dbReference>
<protein>
    <recommendedName>
        <fullName evidence="3">SET domain-containing protein</fullName>
    </recommendedName>
</protein>
<dbReference type="GO" id="GO:0005634">
    <property type="term" value="C:nucleus"/>
    <property type="evidence" value="ECO:0007669"/>
    <property type="project" value="TreeGrafter"/>
</dbReference>
<dbReference type="InterPro" id="IPR046341">
    <property type="entry name" value="SET_dom_sf"/>
</dbReference>
<accession>A0A1W0WH70</accession>
<keyword evidence="2" id="KW-1185">Reference proteome</keyword>
<dbReference type="InterPro" id="IPR011990">
    <property type="entry name" value="TPR-like_helical_dom_sf"/>
</dbReference>
<dbReference type="Gene3D" id="2.170.270.10">
    <property type="entry name" value="SET domain"/>
    <property type="match status" value="1"/>
</dbReference>
<dbReference type="Gene3D" id="1.25.40.10">
    <property type="entry name" value="Tetratricopeptide repeat domain"/>
    <property type="match status" value="1"/>
</dbReference>
<evidence type="ECO:0000313" key="2">
    <source>
        <dbReference type="Proteomes" id="UP000192578"/>
    </source>
</evidence>
<evidence type="ECO:0000313" key="1">
    <source>
        <dbReference type="EMBL" id="OQV14539.1"/>
    </source>
</evidence>
<dbReference type="OrthoDB" id="265717at2759"/>
<dbReference type="AlphaFoldDB" id="A0A1W0WH70"/>
<dbReference type="Proteomes" id="UP000192578">
    <property type="component" value="Unassembled WGS sequence"/>
</dbReference>
<proteinExistence type="predicted"/>
<dbReference type="PANTHER" id="PTHR12197">
    <property type="entry name" value="HISTONE-LYSINE N-METHYLTRANSFERASE SMYD"/>
    <property type="match status" value="1"/>
</dbReference>
<comment type="caution">
    <text evidence="1">The sequence shown here is derived from an EMBL/GenBank/DDBJ whole genome shotgun (WGS) entry which is preliminary data.</text>
</comment>
<reference evidence="2" key="1">
    <citation type="submission" date="2017-01" db="EMBL/GenBank/DDBJ databases">
        <title>Comparative genomics of anhydrobiosis in the tardigrade Hypsibius dujardini.</title>
        <authorList>
            <person name="Yoshida Y."/>
            <person name="Koutsovoulos G."/>
            <person name="Laetsch D."/>
            <person name="Stevens L."/>
            <person name="Kumar S."/>
            <person name="Horikawa D."/>
            <person name="Ishino K."/>
            <person name="Komine S."/>
            <person name="Tomita M."/>
            <person name="Blaxter M."/>
            <person name="Arakawa K."/>
        </authorList>
    </citation>
    <scope>NUCLEOTIDE SEQUENCE [LARGE SCALE GENOMIC DNA]</scope>
    <source>
        <strain evidence="2">Z151</strain>
    </source>
</reference>
<name>A0A1W0WH70_HYPEX</name>